<feature type="region of interest" description="Disordered" evidence="4">
    <location>
        <begin position="1"/>
        <end position="20"/>
    </location>
</feature>
<name>A0A4Q1L1U9_9CELL</name>
<dbReference type="InterPro" id="IPR015797">
    <property type="entry name" value="NUDIX_hydrolase-like_dom_sf"/>
</dbReference>
<dbReference type="PROSITE" id="PS51462">
    <property type="entry name" value="NUDIX"/>
    <property type="match status" value="1"/>
</dbReference>
<dbReference type="Proteomes" id="UP000289805">
    <property type="component" value="Unassembled WGS sequence"/>
</dbReference>
<dbReference type="InterPro" id="IPR000086">
    <property type="entry name" value="NUDIX_hydrolase_dom"/>
</dbReference>
<keyword evidence="9" id="KW-1185">Reference proteome</keyword>
<evidence type="ECO:0000313" key="8">
    <source>
        <dbReference type="Proteomes" id="UP000289805"/>
    </source>
</evidence>
<dbReference type="STRING" id="1713.GCA_000718325_01987"/>
<evidence type="ECO:0000313" key="7">
    <source>
        <dbReference type="EMBL" id="RXR36770.1"/>
    </source>
</evidence>
<dbReference type="Proteomes" id="UP000290517">
    <property type="component" value="Unassembled WGS sequence"/>
</dbReference>
<dbReference type="GO" id="GO:0004867">
    <property type="term" value="F:serine-type endopeptidase inhibitor activity"/>
    <property type="evidence" value="ECO:0007669"/>
    <property type="project" value="InterPro"/>
</dbReference>
<dbReference type="PRINTS" id="PR00502">
    <property type="entry name" value="NUDIXFAMILY"/>
</dbReference>
<comment type="caution">
    <text evidence="7">The sequence shown here is derived from an EMBL/GenBank/DDBJ whole genome shotgun (WGS) entry which is preliminary data.</text>
</comment>
<comment type="similarity">
    <text evidence="1 3">Belongs to the Nudix hydrolase family.</text>
</comment>
<sequence>MSSCVARTRTWATSSHSTTSCGRTRRTRTAWFCWSTVSSGPTCSTRASTRTTSSPTPASFLRRIHESPSATRIRRTRSADEPSIVPPARSRRRQRRRHRPALRGASRTEALSRDSPGWQGGTVTIPTEPTPPHDVTDTPRAARHLQPGDGWVECTCGRRHWGLAGAAGLLVARRGQDGRVSHVLLQHRAPWSDQGGTWGVPGGAIHPDESPEQGALREAHEEAGVDPALVTIVGDRVLDHGPWRYTTVLAEVLPGAHLEARATDAESLEIAWVPVVNVLSLPLLDAFRDAWPELVGRFAERA</sequence>
<dbReference type="SUPFAM" id="SSF55811">
    <property type="entry name" value="Nudix"/>
    <property type="match status" value="1"/>
</dbReference>
<dbReference type="GO" id="GO:0009611">
    <property type="term" value="P:response to wounding"/>
    <property type="evidence" value="ECO:0007669"/>
    <property type="project" value="InterPro"/>
</dbReference>
<protein>
    <submittedName>
        <fullName evidence="7">NUDIX hydrolase</fullName>
    </submittedName>
</protein>
<evidence type="ECO:0000313" key="6">
    <source>
        <dbReference type="EMBL" id="RXR26268.1"/>
    </source>
</evidence>
<evidence type="ECO:0000256" key="4">
    <source>
        <dbReference type="SAM" id="MobiDB-lite"/>
    </source>
</evidence>
<feature type="domain" description="Nudix hydrolase" evidence="5">
    <location>
        <begin position="162"/>
        <end position="297"/>
    </location>
</feature>
<dbReference type="InterPro" id="IPR020084">
    <property type="entry name" value="NUDIX_hydrolase_CS"/>
</dbReference>
<dbReference type="GO" id="GO:0006167">
    <property type="term" value="P:AMP biosynthetic process"/>
    <property type="evidence" value="ECO:0007669"/>
    <property type="project" value="TreeGrafter"/>
</dbReference>
<feature type="region of interest" description="Disordered" evidence="4">
    <location>
        <begin position="40"/>
        <end position="139"/>
    </location>
</feature>
<dbReference type="OrthoDB" id="3404294at2"/>
<reference evidence="8 9" key="1">
    <citation type="submission" date="2019-01" db="EMBL/GenBank/DDBJ databases">
        <title>Oerskovia turbata Genome sequencing and assembly.</title>
        <authorList>
            <person name="Dou T."/>
        </authorList>
    </citation>
    <scope>NUCLEOTIDE SEQUENCE [LARGE SCALE GENOMIC DNA]</scope>
    <source>
        <strain evidence="7 8">JCM12123</strain>
        <strain evidence="6 9">JCM3160</strain>
    </source>
</reference>
<evidence type="ECO:0000259" key="5">
    <source>
        <dbReference type="PROSITE" id="PS51462"/>
    </source>
</evidence>
<dbReference type="EMBL" id="SDJQ01000001">
    <property type="protein sequence ID" value="RXR36770.1"/>
    <property type="molecule type" value="Genomic_DNA"/>
</dbReference>
<proteinExistence type="inferred from homology"/>
<dbReference type="InterPro" id="IPR020476">
    <property type="entry name" value="Nudix_hydrolase"/>
</dbReference>
<dbReference type="PANTHER" id="PTHR21340:SF0">
    <property type="entry name" value="BIS(5'-NUCLEOSYL)-TETRAPHOSPHATASE [ASYMMETRICAL]"/>
    <property type="match status" value="1"/>
</dbReference>
<dbReference type="InterPro" id="IPR051325">
    <property type="entry name" value="Nudix_hydrolase_domain"/>
</dbReference>
<dbReference type="PROSITE" id="PS00893">
    <property type="entry name" value="NUDIX_BOX"/>
    <property type="match status" value="1"/>
</dbReference>
<dbReference type="PANTHER" id="PTHR21340">
    <property type="entry name" value="DIADENOSINE 5,5-P1,P4-TETRAPHOSPHATE PYROPHOSPHOHYDROLASE MUTT"/>
    <property type="match status" value="1"/>
</dbReference>
<dbReference type="PROSITE" id="PS00285">
    <property type="entry name" value="POTATO_INHIBITOR"/>
    <property type="match status" value="1"/>
</dbReference>
<gene>
    <name evidence="6" type="ORF">EQW73_08015</name>
    <name evidence="7" type="ORF">EQW78_01070</name>
</gene>
<dbReference type="CDD" id="cd18877">
    <property type="entry name" value="NUDIX_Hydrolase"/>
    <property type="match status" value="1"/>
</dbReference>
<dbReference type="GO" id="GO:0006754">
    <property type="term" value="P:ATP biosynthetic process"/>
    <property type="evidence" value="ECO:0007669"/>
    <property type="project" value="TreeGrafter"/>
</dbReference>
<dbReference type="AlphaFoldDB" id="A0A4Q1L1U9"/>
<evidence type="ECO:0000256" key="3">
    <source>
        <dbReference type="RuleBase" id="RU003476"/>
    </source>
</evidence>
<keyword evidence="2 3" id="KW-0378">Hydrolase</keyword>
<dbReference type="GO" id="GO:0004081">
    <property type="term" value="F:bis(5'-nucleosyl)-tetraphosphatase (asymmetrical) activity"/>
    <property type="evidence" value="ECO:0007669"/>
    <property type="project" value="TreeGrafter"/>
</dbReference>
<dbReference type="Pfam" id="PF00293">
    <property type="entry name" value="NUDIX"/>
    <property type="match status" value="1"/>
</dbReference>
<evidence type="ECO:0000313" key="9">
    <source>
        <dbReference type="Proteomes" id="UP000290517"/>
    </source>
</evidence>
<evidence type="ECO:0000256" key="2">
    <source>
        <dbReference type="ARBA" id="ARBA00022801"/>
    </source>
</evidence>
<dbReference type="InterPro" id="IPR000864">
    <property type="entry name" value="Prot_inh_pot1"/>
</dbReference>
<organism evidence="7 8">
    <name type="scientific">Oerskovia turbata</name>
    <dbReference type="NCBI Taxonomy" id="1713"/>
    <lineage>
        <taxon>Bacteria</taxon>
        <taxon>Bacillati</taxon>
        <taxon>Actinomycetota</taxon>
        <taxon>Actinomycetes</taxon>
        <taxon>Micrococcales</taxon>
        <taxon>Cellulomonadaceae</taxon>
        <taxon>Oerskovia</taxon>
    </lineage>
</organism>
<feature type="compositionally biased region" description="Basic residues" evidence="4">
    <location>
        <begin position="89"/>
        <end position="101"/>
    </location>
</feature>
<dbReference type="Gene3D" id="3.90.79.10">
    <property type="entry name" value="Nucleoside Triphosphate Pyrophosphohydrolase"/>
    <property type="match status" value="1"/>
</dbReference>
<dbReference type="PROSITE" id="PS51257">
    <property type="entry name" value="PROKAR_LIPOPROTEIN"/>
    <property type="match status" value="1"/>
</dbReference>
<evidence type="ECO:0000256" key="1">
    <source>
        <dbReference type="ARBA" id="ARBA00005582"/>
    </source>
</evidence>
<feature type="compositionally biased region" description="Low complexity" evidence="4">
    <location>
        <begin position="44"/>
        <end position="59"/>
    </location>
</feature>
<accession>A0A4Q1L1U9</accession>
<dbReference type="EMBL" id="SDJR01000004">
    <property type="protein sequence ID" value="RXR26268.1"/>
    <property type="molecule type" value="Genomic_DNA"/>
</dbReference>